<dbReference type="FunFam" id="3.30.565.10:FF:000006">
    <property type="entry name" value="Sensor histidine kinase WalK"/>
    <property type="match status" value="1"/>
</dbReference>
<dbReference type="InterPro" id="IPR035965">
    <property type="entry name" value="PAS-like_dom_sf"/>
</dbReference>
<dbReference type="GO" id="GO:0006355">
    <property type="term" value="P:regulation of DNA-templated transcription"/>
    <property type="evidence" value="ECO:0007669"/>
    <property type="project" value="InterPro"/>
</dbReference>
<dbReference type="EC" id="2.7.13.3" evidence="3"/>
<dbReference type="PROSITE" id="PS50110">
    <property type="entry name" value="RESPONSE_REGULATORY"/>
    <property type="match status" value="1"/>
</dbReference>
<evidence type="ECO:0000259" key="11">
    <source>
        <dbReference type="PROSITE" id="PS50113"/>
    </source>
</evidence>
<keyword evidence="4 7" id="KW-0597">Phosphoprotein</keyword>
<feature type="domain" description="Histidine kinase" evidence="8">
    <location>
        <begin position="428"/>
        <end position="646"/>
    </location>
</feature>
<evidence type="ECO:0000256" key="7">
    <source>
        <dbReference type="PROSITE-ProRule" id="PRU00169"/>
    </source>
</evidence>
<keyword evidence="13" id="KW-1185">Reference proteome</keyword>
<feature type="domain" description="Response regulatory" evidence="9">
    <location>
        <begin position="669"/>
        <end position="785"/>
    </location>
</feature>
<feature type="domain" description="PAC" evidence="11">
    <location>
        <begin position="366"/>
        <end position="418"/>
    </location>
</feature>
<dbReference type="InterPro" id="IPR001610">
    <property type="entry name" value="PAC"/>
</dbReference>
<dbReference type="PROSITE" id="PS50109">
    <property type="entry name" value="HIS_KIN"/>
    <property type="match status" value="1"/>
</dbReference>
<evidence type="ECO:0000259" key="8">
    <source>
        <dbReference type="PROSITE" id="PS50109"/>
    </source>
</evidence>
<dbReference type="CDD" id="cd00082">
    <property type="entry name" value="HisKA"/>
    <property type="match status" value="1"/>
</dbReference>
<dbReference type="InterPro" id="IPR004358">
    <property type="entry name" value="Sig_transdc_His_kin-like_C"/>
</dbReference>
<gene>
    <name evidence="12" type="primary">rcsC_13</name>
    <name evidence="12" type="ORF">LMG29739_04045</name>
</gene>
<dbReference type="InterPro" id="IPR011006">
    <property type="entry name" value="CheY-like_superfamily"/>
</dbReference>
<evidence type="ECO:0000313" key="12">
    <source>
        <dbReference type="EMBL" id="CAB3763154.1"/>
    </source>
</evidence>
<organism evidence="12 13">
    <name type="scientific">Paraburkholderia solisilvae</name>
    <dbReference type="NCBI Taxonomy" id="624376"/>
    <lineage>
        <taxon>Bacteria</taxon>
        <taxon>Pseudomonadati</taxon>
        <taxon>Pseudomonadota</taxon>
        <taxon>Betaproteobacteria</taxon>
        <taxon>Burkholderiales</taxon>
        <taxon>Burkholderiaceae</taxon>
        <taxon>Paraburkholderia</taxon>
    </lineage>
</organism>
<evidence type="ECO:0000256" key="6">
    <source>
        <dbReference type="ARBA" id="ARBA00022777"/>
    </source>
</evidence>
<feature type="domain" description="PAS" evidence="10">
    <location>
        <begin position="29"/>
        <end position="75"/>
    </location>
</feature>
<dbReference type="PROSITE" id="PS50113">
    <property type="entry name" value="PAC"/>
    <property type="match status" value="2"/>
</dbReference>
<dbReference type="Pfam" id="PF13426">
    <property type="entry name" value="PAS_9"/>
    <property type="match status" value="1"/>
</dbReference>
<dbReference type="NCBIfam" id="TIGR00229">
    <property type="entry name" value="sensory_box"/>
    <property type="match status" value="3"/>
</dbReference>
<dbReference type="SMART" id="SM00086">
    <property type="entry name" value="PAC"/>
    <property type="match status" value="3"/>
</dbReference>
<evidence type="ECO:0000259" key="10">
    <source>
        <dbReference type="PROSITE" id="PS50112"/>
    </source>
</evidence>
<evidence type="ECO:0000256" key="2">
    <source>
        <dbReference type="ARBA" id="ARBA00004429"/>
    </source>
</evidence>
<dbReference type="PANTHER" id="PTHR43547:SF2">
    <property type="entry name" value="HYBRID SIGNAL TRANSDUCTION HISTIDINE KINASE C"/>
    <property type="match status" value="1"/>
</dbReference>
<dbReference type="SUPFAM" id="SSF47384">
    <property type="entry name" value="Homodimeric domain of signal transducing histidine kinase"/>
    <property type="match status" value="1"/>
</dbReference>
<keyword evidence="5 12" id="KW-0808">Transferase</keyword>
<dbReference type="SUPFAM" id="SSF52172">
    <property type="entry name" value="CheY-like"/>
    <property type="match status" value="1"/>
</dbReference>
<evidence type="ECO:0000256" key="4">
    <source>
        <dbReference type="ARBA" id="ARBA00022553"/>
    </source>
</evidence>
<dbReference type="InterPro" id="IPR003661">
    <property type="entry name" value="HisK_dim/P_dom"/>
</dbReference>
<feature type="domain" description="PAS" evidence="10">
    <location>
        <begin position="291"/>
        <end position="364"/>
    </location>
</feature>
<dbReference type="Pfam" id="PF00072">
    <property type="entry name" value="Response_reg"/>
    <property type="match status" value="1"/>
</dbReference>
<comment type="subcellular location">
    <subcellularLocation>
        <location evidence="2">Cell inner membrane</location>
        <topology evidence="2">Multi-pass membrane protein</topology>
    </subcellularLocation>
</comment>
<dbReference type="InterPro" id="IPR013767">
    <property type="entry name" value="PAS_fold"/>
</dbReference>
<protein>
    <recommendedName>
        <fullName evidence="3">histidine kinase</fullName>
        <ecNumber evidence="3">2.7.13.3</ecNumber>
    </recommendedName>
</protein>
<feature type="domain" description="PAS" evidence="10">
    <location>
        <begin position="163"/>
        <end position="234"/>
    </location>
</feature>
<dbReference type="Pfam" id="PF00512">
    <property type="entry name" value="HisKA"/>
    <property type="match status" value="1"/>
</dbReference>
<dbReference type="Pfam" id="PF02518">
    <property type="entry name" value="HATPase_c"/>
    <property type="match status" value="1"/>
</dbReference>
<dbReference type="SUPFAM" id="SSF55785">
    <property type="entry name" value="PYP-like sensor domain (PAS domain)"/>
    <property type="match status" value="3"/>
</dbReference>
<dbReference type="PANTHER" id="PTHR43547">
    <property type="entry name" value="TWO-COMPONENT HISTIDINE KINASE"/>
    <property type="match status" value="1"/>
</dbReference>
<reference evidence="12 13" key="1">
    <citation type="submission" date="2020-04" db="EMBL/GenBank/DDBJ databases">
        <authorList>
            <person name="De Canck E."/>
        </authorList>
    </citation>
    <scope>NUCLEOTIDE SEQUENCE [LARGE SCALE GENOMIC DNA]</scope>
    <source>
        <strain evidence="12 13">LMG 29739</strain>
    </source>
</reference>
<dbReference type="PROSITE" id="PS50112">
    <property type="entry name" value="PAS"/>
    <property type="match status" value="3"/>
</dbReference>
<dbReference type="InterPro" id="IPR036890">
    <property type="entry name" value="HATPase_C_sf"/>
</dbReference>
<dbReference type="Gene3D" id="3.40.50.2300">
    <property type="match status" value="1"/>
</dbReference>
<evidence type="ECO:0000256" key="5">
    <source>
        <dbReference type="ARBA" id="ARBA00022679"/>
    </source>
</evidence>
<evidence type="ECO:0000259" key="9">
    <source>
        <dbReference type="PROSITE" id="PS50110"/>
    </source>
</evidence>
<dbReference type="EMBL" id="CADIKF010000033">
    <property type="protein sequence ID" value="CAB3763154.1"/>
    <property type="molecule type" value="Genomic_DNA"/>
</dbReference>
<sequence length="791" mass="85972">MTTRDRKTAVIVAGDVSRASSGQMPSNDADASFRTLVEANDHCALAVLDRAGIVLGWNVAAARLTGHTRAAALGQPLSFLYAGAAAQGGLAADVLAGQDLKAAAYQGRVEGERRLRGSDGKPVHTGMSLSAVRDAGGALAGFNCLFTARHRASDGDPQLIDAGSERFAQIVQDIQDYAIFMLDRTGHVMSWNAGAQHIKGYRPDEIIGRHFSTFYSAEDRAAAKPERELALAEQYGRVEDEGWRIRKDGTQFWANVVITALRGADGRVRGFAKVTRDLTARRAEEEKLRQSEERFRLMVESVKDYAIFMLDPDGNVATWNAGAMQIKGYLREEIIGRPISTFYSADDNAAQKPQRELEIAAKFGRIEDEGWRVRKDGSMFWANVVITAVRDSTGHLLGFAKVTRDMSERKRLEELEVSSRRMSEFLATLAHELRNPLAPVRNAVSAMQIAPNTDPLLRQCRDVIDRQIGHLTRLVEDLLDIGRITTGKIELRLALVEMQDVVARSVEAARPFTDARGQTIKVVMPAAPLVVRGDLTRLVQVLQNLLNNASKFSPNGTQISIHVGSERRSIVVHVKDHGRGIPDSAIDSIFDLFVQEGHAQNPTDTGLGIGLTLCRSLVGLHGGAIQAASAGRGRGSTFTVRLPLAPGTGHDHDDAPPPALVRTNRASLRVLVVDDNRDSADSLAVLLEMKGHDARVAYDGESALSTARAFLPQLVLTDLAMPNVDGFGLLRELRSNPMLSLTRIVAMSGFGQISDREQSLAAGFDAHLVKPLEIAVLNELLDSVARPGANL</sequence>
<keyword evidence="6 12" id="KW-0418">Kinase</keyword>
<dbReference type="SMART" id="SM00091">
    <property type="entry name" value="PAS"/>
    <property type="match status" value="3"/>
</dbReference>
<dbReference type="AlphaFoldDB" id="A0A6J5EC12"/>
<dbReference type="CDD" id="cd00075">
    <property type="entry name" value="HATPase"/>
    <property type="match status" value="1"/>
</dbReference>
<dbReference type="SMART" id="SM00388">
    <property type="entry name" value="HisKA"/>
    <property type="match status" value="1"/>
</dbReference>
<dbReference type="InterPro" id="IPR005467">
    <property type="entry name" value="His_kinase_dom"/>
</dbReference>
<accession>A0A6J5EC12</accession>
<feature type="modified residue" description="4-aspartylphosphate" evidence="7">
    <location>
        <position position="718"/>
    </location>
</feature>
<dbReference type="Gene3D" id="3.30.565.10">
    <property type="entry name" value="Histidine kinase-like ATPase, C-terminal domain"/>
    <property type="match status" value="1"/>
</dbReference>
<dbReference type="InterPro" id="IPR036097">
    <property type="entry name" value="HisK_dim/P_sf"/>
</dbReference>
<dbReference type="InterPro" id="IPR000700">
    <property type="entry name" value="PAS-assoc_C"/>
</dbReference>
<comment type="catalytic activity">
    <reaction evidence="1">
        <text>ATP + protein L-histidine = ADP + protein N-phospho-L-histidine.</text>
        <dbReference type="EC" id="2.7.13.3"/>
    </reaction>
</comment>
<dbReference type="Proteomes" id="UP000494329">
    <property type="component" value="Unassembled WGS sequence"/>
</dbReference>
<name>A0A6J5EC12_9BURK</name>
<evidence type="ECO:0000256" key="1">
    <source>
        <dbReference type="ARBA" id="ARBA00000085"/>
    </source>
</evidence>
<evidence type="ECO:0000256" key="3">
    <source>
        <dbReference type="ARBA" id="ARBA00012438"/>
    </source>
</evidence>
<evidence type="ECO:0000313" key="13">
    <source>
        <dbReference type="Proteomes" id="UP000494329"/>
    </source>
</evidence>
<dbReference type="GO" id="GO:0000155">
    <property type="term" value="F:phosphorelay sensor kinase activity"/>
    <property type="evidence" value="ECO:0007669"/>
    <property type="project" value="InterPro"/>
</dbReference>
<dbReference type="Pfam" id="PF00989">
    <property type="entry name" value="PAS"/>
    <property type="match status" value="2"/>
</dbReference>
<dbReference type="PRINTS" id="PR00344">
    <property type="entry name" value="BCTRLSENSOR"/>
</dbReference>
<dbReference type="SMART" id="SM00448">
    <property type="entry name" value="REC"/>
    <property type="match status" value="1"/>
</dbReference>
<proteinExistence type="predicted"/>
<feature type="domain" description="PAC" evidence="11">
    <location>
        <begin position="238"/>
        <end position="290"/>
    </location>
</feature>
<dbReference type="InterPro" id="IPR000014">
    <property type="entry name" value="PAS"/>
</dbReference>
<dbReference type="InterPro" id="IPR001789">
    <property type="entry name" value="Sig_transdc_resp-reg_receiver"/>
</dbReference>
<dbReference type="SMART" id="SM00387">
    <property type="entry name" value="HATPase_c"/>
    <property type="match status" value="1"/>
</dbReference>
<dbReference type="CDD" id="cd00130">
    <property type="entry name" value="PAS"/>
    <property type="match status" value="3"/>
</dbReference>
<dbReference type="InterPro" id="IPR003594">
    <property type="entry name" value="HATPase_dom"/>
</dbReference>
<dbReference type="Gene3D" id="3.30.450.20">
    <property type="entry name" value="PAS domain"/>
    <property type="match status" value="3"/>
</dbReference>
<dbReference type="GO" id="GO:0005886">
    <property type="term" value="C:plasma membrane"/>
    <property type="evidence" value="ECO:0007669"/>
    <property type="project" value="UniProtKB-SubCell"/>
</dbReference>
<dbReference type="SUPFAM" id="SSF55874">
    <property type="entry name" value="ATPase domain of HSP90 chaperone/DNA topoisomerase II/histidine kinase"/>
    <property type="match status" value="1"/>
</dbReference>
<dbReference type="Gene3D" id="1.10.287.130">
    <property type="match status" value="1"/>
</dbReference>
<dbReference type="CDD" id="cd17580">
    <property type="entry name" value="REC_2_DhkD-like"/>
    <property type="match status" value="1"/>
</dbReference>